<dbReference type="RefSeq" id="WP_015932216.1">
    <property type="nucleotide sequence ID" value="NC_011894.1"/>
</dbReference>
<keyword evidence="2" id="KW-1185">Reference proteome</keyword>
<proteinExistence type="predicted"/>
<protein>
    <submittedName>
        <fullName evidence="1">Uncharacterized protein</fullName>
    </submittedName>
</protein>
<dbReference type="KEGG" id="mno:Mnod_5788"/>
<dbReference type="EMBL" id="CP001349">
    <property type="protein sequence ID" value="ACL60617.1"/>
    <property type="molecule type" value="Genomic_DNA"/>
</dbReference>
<dbReference type="eggNOG" id="ENOG502ZJQ2">
    <property type="taxonomic scope" value="Bacteria"/>
</dbReference>
<organism evidence="1 2">
    <name type="scientific">Methylobacterium nodulans (strain LMG 21967 / CNCM I-2342 / ORS 2060)</name>
    <dbReference type="NCBI Taxonomy" id="460265"/>
    <lineage>
        <taxon>Bacteria</taxon>
        <taxon>Pseudomonadati</taxon>
        <taxon>Pseudomonadota</taxon>
        <taxon>Alphaproteobacteria</taxon>
        <taxon>Hyphomicrobiales</taxon>
        <taxon>Methylobacteriaceae</taxon>
        <taxon>Methylobacterium</taxon>
    </lineage>
</organism>
<reference evidence="1 2" key="1">
    <citation type="submission" date="2009-01" db="EMBL/GenBank/DDBJ databases">
        <title>Complete sequence of chromosome of Methylobacterium nodulans ORS 2060.</title>
        <authorList>
            <consortium name="US DOE Joint Genome Institute"/>
            <person name="Lucas S."/>
            <person name="Copeland A."/>
            <person name="Lapidus A."/>
            <person name="Glavina del Rio T."/>
            <person name="Dalin E."/>
            <person name="Tice H."/>
            <person name="Bruce D."/>
            <person name="Goodwin L."/>
            <person name="Pitluck S."/>
            <person name="Sims D."/>
            <person name="Brettin T."/>
            <person name="Detter J.C."/>
            <person name="Han C."/>
            <person name="Larimer F."/>
            <person name="Land M."/>
            <person name="Hauser L."/>
            <person name="Kyrpides N."/>
            <person name="Ivanova N."/>
            <person name="Marx C.J."/>
            <person name="Richardson P."/>
        </authorList>
    </citation>
    <scope>NUCLEOTIDE SEQUENCE [LARGE SCALE GENOMIC DNA]</scope>
    <source>
        <strain evidence="2">LMG 21967 / CNCM I-2342 / ORS 2060</strain>
    </source>
</reference>
<accession>B8IRR7</accession>
<evidence type="ECO:0000313" key="2">
    <source>
        <dbReference type="Proteomes" id="UP000008207"/>
    </source>
</evidence>
<name>B8IRR7_METNO</name>
<gene>
    <name evidence="1" type="ordered locus">Mnod_5788</name>
</gene>
<dbReference type="STRING" id="460265.Mnod_5788"/>
<dbReference type="HOGENOM" id="CLU_1967978_0_0_5"/>
<dbReference type="OrthoDB" id="7997768at2"/>
<dbReference type="AlphaFoldDB" id="B8IRR7"/>
<sequence>MTAQAEARQLVELIAGPVRLGENVKVALARVAQLTGLGDRRVRGIWNGEARRIEAAEMDRLRQVALDARTREDAERAYRTHLARIQAYRQALRLCVEEHAGDVDLGRVELARNPAGSVDRSLDRGAR</sequence>
<dbReference type="Proteomes" id="UP000008207">
    <property type="component" value="Chromosome"/>
</dbReference>
<evidence type="ECO:0000313" key="1">
    <source>
        <dbReference type="EMBL" id="ACL60617.1"/>
    </source>
</evidence>